<dbReference type="PANTHER" id="PTHR30472">
    <property type="entry name" value="FERRIC ENTEROBACTIN TRANSPORT SYSTEM PERMEASE PROTEIN"/>
    <property type="match status" value="1"/>
</dbReference>
<evidence type="ECO:0000256" key="3">
    <source>
        <dbReference type="ARBA" id="ARBA00022448"/>
    </source>
</evidence>
<organism evidence="9 10">
    <name type="scientific">Parasphaerochaeta coccoides (strain ATCC BAA-1237 / DSM 17374 / SPN1)</name>
    <name type="common">Sphaerochaeta coccoides</name>
    <dbReference type="NCBI Taxonomy" id="760011"/>
    <lineage>
        <taxon>Bacteria</taxon>
        <taxon>Pseudomonadati</taxon>
        <taxon>Spirochaetota</taxon>
        <taxon>Spirochaetia</taxon>
        <taxon>Spirochaetales</taxon>
        <taxon>Sphaerochaetaceae</taxon>
        <taxon>Parasphaerochaeta</taxon>
    </lineage>
</organism>
<evidence type="ECO:0000256" key="2">
    <source>
        <dbReference type="ARBA" id="ARBA00007935"/>
    </source>
</evidence>
<feature type="transmembrane region" description="Helical" evidence="8">
    <location>
        <begin position="267"/>
        <end position="287"/>
    </location>
</feature>
<dbReference type="KEGG" id="scc:Spico_1122"/>
<evidence type="ECO:0000256" key="6">
    <source>
        <dbReference type="ARBA" id="ARBA00022989"/>
    </source>
</evidence>
<evidence type="ECO:0000256" key="1">
    <source>
        <dbReference type="ARBA" id="ARBA00004651"/>
    </source>
</evidence>
<dbReference type="InterPro" id="IPR000522">
    <property type="entry name" value="ABC_transptr_permease_BtuC"/>
</dbReference>
<evidence type="ECO:0000256" key="8">
    <source>
        <dbReference type="SAM" id="Phobius"/>
    </source>
</evidence>
<keyword evidence="4" id="KW-1003">Cell membrane</keyword>
<dbReference type="eggNOG" id="COG4605">
    <property type="taxonomic scope" value="Bacteria"/>
</dbReference>
<feature type="transmembrane region" description="Helical" evidence="8">
    <location>
        <begin position="228"/>
        <end position="255"/>
    </location>
</feature>
<dbReference type="InterPro" id="IPR037294">
    <property type="entry name" value="ABC_BtuC-like"/>
</dbReference>
<reference evidence="9 10" key="2">
    <citation type="journal article" date="2012" name="Stand. Genomic Sci.">
        <title>Complete genome sequence of the termite hindgut bacterium Spirochaeta coccoides type strain (SPN1(T)), reclassification in the genus Sphaerochaeta as Sphaerochaeta coccoides comb. nov. and emendations of the family Spirochaetaceae and the genus Sphaerochaeta.</title>
        <authorList>
            <person name="Abt B."/>
            <person name="Han C."/>
            <person name="Scheuner C."/>
            <person name="Lu M."/>
            <person name="Lapidus A."/>
            <person name="Nolan M."/>
            <person name="Lucas S."/>
            <person name="Hammon N."/>
            <person name="Deshpande S."/>
            <person name="Cheng J.F."/>
            <person name="Tapia R."/>
            <person name="Goodwin L.A."/>
            <person name="Pitluck S."/>
            <person name="Liolios K."/>
            <person name="Pagani I."/>
            <person name="Ivanova N."/>
            <person name="Mavromatis K."/>
            <person name="Mikhailova N."/>
            <person name="Huntemann M."/>
            <person name="Pati A."/>
            <person name="Chen A."/>
            <person name="Palaniappan K."/>
            <person name="Land M."/>
            <person name="Hauser L."/>
            <person name="Brambilla E.M."/>
            <person name="Rohde M."/>
            <person name="Spring S."/>
            <person name="Gronow S."/>
            <person name="Goker M."/>
            <person name="Woyke T."/>
            <person name="Bristow J."/>
            <person name="Eisen J.A."/>
            <person name="Markowitz V."/>
            <person name="Hugenholtz P."/>
            <person name="Kyrpides N.C."/>
            <person name="Klenk H.P."/>
            <person name="Detter J.C."/>
        </authorList>
    </citation>
    <scope>NUCLEOTIDE SEQUENCE [LARGE SCALE GENOMIC DNA]</scope>
    <source>
        <strain evidence="10">ATCC BAA-1237 / DSM 17374 / SPN1</strain>
    </source>
</reference>
<feature type="transmembrane region" description="Helical" evidence="8">
    <location>
        <begin position="139"/>
        <end position="160"/>
    </location>
</feature>
<feature type="transmembrane region" description="Helical" evidence="8">
    <location>
        <begin position="12"/>
        <end position="32"/>
    </location>
</feature>
<comment type="subcellular location">
    <subcellularLocation>
        <location evidence="1">Cell membrane</location>
        <topology evidence="1">Multi-pass membrane protein</topology>
    </subcellularLocation>
</comment>
<dbReference type="HOGENOM" id="CLU_050494_0_0_12"/>
<feature type="transmembrane region" description="Helical" evidence="8">
    <location>
        <begin position="44"/>
        <end position="64"/>
    </location>
</feature>
<evidence type="ECO:0000256" key="4">
    <source>
        <dbReference type="ARBA" id="ARBA00022475"/>
    </source>
</evidence>
<feature type="transmembrane region" description="Helical" evidence="8">
    <location>
        <begin position="181"/>
        <end position="199"/>
    </location>
</feature>
<comment type="similarity">
    <text evidence="2">Belongs to the binding-protein-dependent transport system permease family. FecCD subfamily.</text>
</comment>
<protein>
    <submittedName>
        <fullName evidence="9">Transport system permease protein</fullName>
    </submittedName>
</protein>
<dbReference type="AlphaFoldDB" id="F4GL03"/>
<dbReference type="SUPFAM" id="SSF81345">
    <property type="entry name" value="ABC transporter involved in vitamin B12 uptake, BtuC"/>
    <property type="match status" value="1"/>
</dbReference>
<dbReference type="STRING" id="760011.Spico_1122"/>
<dbReference type="GO" id="GO:0005886">
    <property type="term" value="C:plasma membrane"/>
    <property type="evidence" value="ECO:0007669"/>
    <property type="project" value="UniProtKB-SubCell"/>
</dbReference>
<dbReference type="GO" id="GO:0033214">
    <property type="term" value="P:siderophore-iron import into cell"/>
    <property type="evidence" value="ECO:0007669"/>
    <property type="project" value="TreeGrafter"/>
</dbReference>
<reference evidence="10" key="1">
    <citation type="submission" date="2011-04" db="EMBL/GenBank/DDBJ databases">
        <title>The complete genome of Spirochaeta coccoides DSM 17374.</title>
        <authorList>
            <person name="Lucas S."/>
            <person name="Copeland A."/>
            <person name="Lapidus A."/>
            <person name="Bruce D."/>
            <person name="Goodwin L."/>
            <person name="Pitluck S."/>
            <person name="Peters L."/>
            <person name="Kyrpides N."/>
            <person name="Mavromatis K."/>
            <person name="Pagani I."/>
            <person name="Ivanova N."/>
            <person name="Ovchinnikova G."/>
            <person name="Lu M."/>
            <person name="Detter J.C."/>
            <person name="Tapia R."/>
            <person name="Han C."/>
            <person name="Land M."/>
            <person name="Hauser L."/>
            <person name="Markowitz V."/>
            <person name="Cheng J.-F."/>
            <person name="Hugenholtz P."/>
            <person name="Woyke T."/>
            <person name="Wu D."/>
            <person name="Spring S."/>
            <person name="Schroeder M."/>
            <person name="Brambilla E."/>
            <person name="Klenk H.-P."/>
            <person name="Eisen J.A."/>
        </authorList>
    </citation>
    <scope>NUCLEOTIDE SEQUENCE [LARGE SCALE GENOMIC DNA]</scope>
    <source>
        <strain evidence="10">ATCC BAA-1237 / DSM 17374 / SPN1</strain>
    </source>
</reference>
<feature type="transmembrane region" description="Helical" evidence="8">
    <location>
        <begin position="109"/>
        <end position="127"/>
    </location>
</feature>
<keyword evidence="7 8" id="KW-0472">Membrane</keyword>
<evidence type="ECO:0000313" key="10">
    <source>
        <dbReference type="Proteomes" id="UP000007939"/>
    </source>
</evidence>
<keyword evidence="10" id="KW-1185">Reference proteome</keyword>
<feature type="transmembrane region" description="Helical" evidence="8">
    <location>
        <begin position="293"/>
        <end position="316"/>
    </location>
</feature>
<dbReference type="OrthoDB" id="9796260at2"/>
<dbReference type="Pfam" id="PF01032">
    <property type="entry name" value="FecCD"/>
    <property type="match status" value="1"/>
</dbReference>
<dbReference type="PANTHER" id="PTHR30472:SF19">
    <property type="entry name" value="PETROBACTIN IMPORT SYSTEM PERMEASE PROTEIN YCLO"/>
    <property type="match status" value="1"/>
</dbReference>
<dbReference type="EMBL" id="CP002659">
    <property type="protein sequence ID" value="AEC02343.1"/>
    <property type="molecule type" value="Genomic_DNA"/>
</dbReference>
<dbReference type="Gene3D" id="1.10.3470.10">
    <property type="entry name" value="ABC transporter involved in vitamin B12 uptake, BtuC"/>
    <property type="match status" value="1"/>
</dbReference>
<proteinExistence type="inferred from homology"/>
<keyword evidence="3" id="KW-0813">Transport</keyword>
<feature type="transmembrane region" description="Helical" evidence="8">
    <location>
        <begin position="84"/>
        <end position="102"/>
    </location>
</feature>
<evidence type="ECO:0000256" key="7">
    <source>
        <dbReference type="ARBA" id="ARBA00023136"/>
    </source>
</evidence>
<dbReference type="Proteomes" id="UP000007939">
    <property type="component" value="Chromosome"/>
</dbReference>
<accession>F4GL03</accession>
<name>F4GL03_PARC1</name>
<dbReference type="RefSeq" id="WP_013739738.1">
    <property type="nucleotide sequence ID" value="NC_015436.1"/>
</dbReference>
<evidence type="ECO:0000313" key="9">
    <source>
        <dbReference type="EMBL" id="AEC02343.1"/>
    </source>
</evidence>
<keyword evidence="6 8" id="KW-1133">Transmembrane helix</keyword>
<dbReference type="GO" id="GO:0022857">
    <property type="term" value="F:transmembrane transporter activity"/>
    <property type="evidence" value="ECO:0007669"/>
    <property type="project" value="InterPro"/>
</dbReference>
<evidence type="ECO:0000256" key="5">
    <source>
        <dbReference type="ARBA" id="ARBA00022692"/>
    </source>
</evidence>
<gene>
    <name evidence="9" type="ordered locus">Spico_1122</name>
</gene>
<keyword evidence="5 8" id="KW-0812">Transmembrane</keyword>
<sequence>MAKRNATLIHAILIPSLLMITTLLVFLLWGISPDAWGFILPRRAVKLAAICIVGASTAVATLVFQTVNGNKILTPSVMGLDSLYLFLQTFVVFFFGSHTLAMMSDNVDFLISVILMGGAGMLLYAFSFRGENSTLLHTVLTGIILGFLFNGLATFMQVLIDPNEFLVVQARLVASFNQVNTALLGLSAIILTICLIYILRKSDVLDVMALGRDVAKNLGVEFEKEARAFMFLIAIMVAVSTALVGPVAFFGLLVVSLARHISGTYKHAVNASLASILAIIALVGGQFMVERLFLFSVPISVIINFAGGLYFLRLLLKEGL</sequence>